<reference evidence="3 4" key="1">
    <citation type="journal article" date="2013" name="Int. J. Syst. Evol. Microbiol.">
        <title>Tumebacillus flagellatus sp. nov., an alpha-amylase/pullulanase-producing bacterium isolated from cassava wastewater.</title>
        <authorList>
            <person name="Wang Q."/>
            <person name="Xie N."/>
            <person name="Qin Y."/>
            <person name="Shen N."/>
            <person name="Zhu J."/>
            <person name="Mi H."/>
            <person name="Huang R."/>
        </authorList>
    </citation>
    <scope>NUCLEOTIDE SEQUENCE [LARGE SCALE GENOMIC DNA]</scope>
    <source>
        <strain evidence="3 4">GST4</strain>
    </source>
</reference>
<sequence length="441" mass="50742">MDKNRGGRRPSAISADSKVGERLKLLRTQQGLSQAELAEGICTTAVVSHLETGRSGTTVETLKKFADKLNVPLHEIFREPNGDYPYLTRLELVEAYILRGEFEPAQEFLDYLAAQEDLLVVEDHKRVLLQGTLFNKSGRPQAAIEVLQPLIEQIEQVQTADEELTCKLYTQLGNAYYHSTDFMRAYSVYKRAYQISLRLLDFEMTSAIACYNWGMICTELETGEEVARYLEQARAYFESVSDLYKMANAYFYTAVATKNEECATRALQLYQDLEAQKMVRLVRRFCAFHLESKQDHKLAARKLYGVAQDLDKIGEQLDCLFTLSRAVMVCLDNSDLEEARYYCSLATEYKEQMGNEESNEMGYYYRVKASIYLLLGQYEECLSHAQRSSEMYEKIGKYVDCADSLELVMQAHRKLGNHEAAFEASEKVISHLRRFRRSEIW</sequence>
<evidence type="ECO:0000313" key="4">
    <source>
        <dbReference type="Proteomes" id="UP000027931"/>
    </source>
</evidence>
<dbReference type="eggNOG" id="COG1396">
    <property type="taxonomic scope" value="Bacteria"/>
</dbReference>
<dbReference type="GO" id="GO:0003677">
    <property type="term" value="F:DNA binding"/>
    <property type="evidence" value="ECO:0007669"/>
    <property type="project" value="InterPro"/>
</dbReference>
<keyword evidence="1" id="KW-0802">TPR repeat</keyword>
<keyword evidence="4" id="KW-1185">Reference proteome</keyword>
<dbReference type="Gene3D" id="1.25.40.10">
    <property type="entry name" value="Tetratricopeptide repeat domain"/>
    <property type="match status" value="1"/>
</dbReference>
<dbReference type="EMBL" id="JMIR01000059">
    <property type="protein sequence ID" value="KEO80899.1"/>
    <property type="molecule type" value="Genomic_DNA"/>
</dbReference>
<proteinExistence type="predicted"/>
<dbReference type="SUPFAM" id="SSF47413">
    <property type="entry name" value="lambda repressor-like DNA-binding domains"/>
    <property type="match status" value="1"/>
</dbReference>
<dbReference type="Pfam" id="PF01381">
    <property type="entry name" value="HTH_3"/>
    <property type="match status" value="1"/>
</dbReference>
<dbReference type="SMART" id="SM00530">
    <property type="entry name" value="HTH_XRE"/>
    <property type="match status" value="1"/>
</dbReference>
<dbReference type="SMART" id="SM00028">
    <property type="entry name" value="TPR"/>
    <property type="match status" value="4"/>
</dbReference>
<dbReference type="PROSITE" id="PS50943">
    <property type="entry name" value="HTH_CROC1"/>
    <property type="match status" value="1"/>
</dbReference>
<dbReference type="RefSeq" id="WP_038094621.1">
    <property type="nucleotide sequence ID" value="NZ_JMIR01000059.1"/>
</dbReference>
<dbReference type="Proteomes" id="UP000027931">
    <property type="component" value="Unassembled WGS sequence"/>
</dbReference>
<dbReference type="Pfam" id="PF13424">
    <property type="entry name" value="TPR_12"/>
    <property type="match status" value="1"/>
</dbReference>
<evidence type="ECO:0000259" key="2">
    <source>
        <dbReference type="PROSITE" id="PS50943"/>
    </source>
</evidence>
<organism evidence="3 4">
    <name type="scientific">Tumebacillus flagellatus</name>
    <dbReference type="NCBI Taxonomy" id="1157490"/>
    <lineage>
        <taxon>Bacteria</taxon>
        <taxon>Bacillati</taxon>
        <taxon>Bacillota</taxon>
        <taxon>Bacilli</taxon>
        <taxon>Bacillales</taxon>
        <taxon>Alicyclobacillaceae</taxon>
        <taxon>Tumebacillus</taxon>
    </lineage>
</organism>
<dbReference type="SUPFAM" id="SSF48452">
    <property type="entry name" value="TPR-like"/>
    <property type="match status" value="2"/>
</dbReference>
<name>A0A074LID3_9BACL</name>
<evidence type="ECO:0000313" key="3">
    <source>
        <dbReference type="EMBL" id="KEO80899.1"/>
    </source>
</evidence>
<evidence type="ECO:0000256" key="1">
    <source>
        <dbReference type="PROSITE-ProRule" id="PRU00339"/>
    </source>
</evidence>
<dbReference type="InterPro" id="IPR010982">
    <property type="entry name" value="Lambda_DNA-bd_dom_sf"/>
</dbReference>
<accession>A0A074LID3</accession>
<dbReference type="InterPro" id="IPR001387">
    <property type="entry name" value="Cro/C1-type_HTH"/>
</dbReference>
<feature type="repeat" description="TPR" evidence="1">
    <location>
        <begin position="166"/>
        <end position="199"/>
    </location>
</feature>
<dbReference type="CDD" id="cd00093">
    <property type="entry name" value="HTH_XRE"/>
    <property type="match status" value="1"/>
</dbReference>
<feature type="domain" description="HTH cro/C1-type" evidence="2">
    <location>
        <begin position="23"/>
        <end position="76"/>
    </location>
</feature>
<dbReference type="PROSITE" id="PS50005">
    <property type="entry name" value="TPR"/>
    <property type="match status" value="1"/>
</dbReference>
<dbReference type="InterPro" id="IPR019734">
    <property type="entry name" value="TPR_rpt"/>
</dbReference>
<comment type="caution">
    <text evidence="3">The sequence shown here is derived from an EMBL/GenBank/DDBJ whole genome shotgun (WGS) entry which is preliminary data.</text>
</comment>
<gene>
    <name evidence="3" type="ORF">EL26_23770</name>
</gene>
<dbReference type="Gene3D" id="1.10.260.40">
    <property type="entry name" value="lambda repressor-like DNA-binding domains"/>
    <property type="match status" value="1"/>
</dbReference>
<dbReference type="AlphaFoldDB" id="A0A074LID3"/>
<protein>
    <recommendedName>
        <fullName evidence="2">HTH cro/C1-type domain-containing protein</fullName>
    </recommendedName>
</protein>
<dbReference type="STRING" id="1157490.EL26_23770"/>
<dbReference type="InterPro" id="IPR011990">
    <property type="entry name" value="TPR-like_helical_dom_sf"/>
</dbReference>
<dbReference type="OrthoDB" id="2370957at2"/>